<dbReference type="InterPro" id="IPR005145">
    <property type="entry name" value="Sua5_C"/>
</dbReference>
<feature type="binding site" evidence="14">
    <location>
        <position position="114"/>
    </location>
    <ligand>
        <name>L-threonine</name>
        <dbReference type="ChEBI" id="CHEBI:57926"/>
    </ligand>
</feature>
<evidence type="ECO:0000256" key="6">
    <source>
        <dbReference type="ARBA" id="ARBA00022679"/>
    </source>
</evidence>
<evidence type="ECO:0000256" key="13">
    <source>
        <dbReference type="PIRNR" id="PIRNR004930"/>
    </source>
</evidence>
<dbReference type="InterPro" id="IPR010923">
    <property type="entry name" value="T(6)A37_SUA5"/>
</dbReference>
<gene>
    <name evidence="16" type="ORF">M9189_04645</name>
</gene>
<dbReference type="PANTHER" id="PTHR17490:SF16">
    <property type="entry name" value="THREONYLCARBAMOYL-AMP SYNTHASE"/>
    <property type="match status" value="1"/>
</dbReference>
<dbReference type="PANTHER" id="PTHR17490">
    <property type="entry name" value="SUA5"/>
    <property type="match status" value="1"/>
</dbReference>
<evidence type="ECO:0000256" key="3">
    <source>
        <dbReference type="ARBA" id="ARBA00012584"/>
    </source>
</evidence>
<comment type="catalytic activity">
    <reaction evidence="12 13">
        <text>L-threonine + hydrogencarbonate + ATP = L-threonylcarbamoyladenylate + diphosphate + H2O</text>
        <dbReference type="Rhea" id="RHEA:36407"/>
        <dbReference type="ChEBI" id="CHEBI:15377"/>
        <dbReference type="ChEBI" id="CHEBI:17544"/>
        <dbReference type="ChEBI" id="CHEBI:30616"/>
        <dbReference type="ChEBI" id="CHEBI:33019"/>
        <dbReference type="ChEBI" id="CHEBI:57926"/>
        <dbReference type="ChEBI" id="CHEBI:73682"/>
        <dbReference type="EC" id="2.7.7.87"/>
    </reaction>
</comment>
<feature type="binding site" evidence="14">
    <location>
        <position position="134"/>
    </location>
    <ligand>
        <name>L-threonine</name>
        <dbReference type="ChEBI" id="CHEBI:57926"/>
    </ligand>
</feature>
<feature type="binding site" evidence="14">
    <location>
        <position position="144"/>
    </location>
    <ligand>
        <name>ATP</name>
        <dbReference type="ChEBI" id="CHEBI:30616"/>
    </ligand>
</feature>
<comment type="subcellular location">
    <subcellularLocation>
        <location evidence="1 13">Cytoplasm</location>
    </subcellularLocation>
</comment>
<dbReference type="AlphaFoldDB" id="A0A9J6ZSR7"/>
<organism evidence="16 17">
    <name type="scientific">Xiashengella succiniciproducens</name>
    <dbReference type="NCBI Taxonomy" id="2949635"/>
    <lineage>
        <taxon>Bacteria</taxon>
        <taxon>Pseudomonadati</taxon>
        <taxon>Bacteroidota</taxon>
        <taxon>Bacteroidia</taxon>
        <taxon>Marinilabiliales</taxon>
        <taxon>Marinilabiliaceae</taxon>
        <taxon>Xiashengella</taxon>
    </lineage>
</organism>
<keyword evidence="7 13" id="KW-0819">tRNA processing</keyword>
<evidence type="ECO:0000256" key="14">
    <source>
        <dbReference type="PIRSR" id="PIRSR004930-1"/>
    </source>
</evidence>
<feature type="binding site" evidence="14">
    <location>
        <position position="224"/>
    </location>
    <ligand>
        <name>ATP</name>
        <dbReference type="ChEBI" id="CHEBI:30616"/>
    </ligand>
</feature>
<keyword evidence="6 13" id="KW-0808">Transferase</keyword>
<reference evidence="16" key="2">
    <citation type="submission" date="2022-06" db="EMBL/GenBank/DDBJ databases">
        <title>Xiashengella guii gen. nov. sp. nov., a bacterium isolated form anaerobic digestion tank.</title>
        <authorList>
            <person name="Huang H."/>
        </authorList>
    </citation>
    <scope>NUCLEOTIDE SEQUENCE</scope>
    <source>
        <strain evidence="16">Ai-910</strain>
    </source>
</reference>
<evidence type="ECO:0000256" key="8">
    <source>
        <dbReference type="ARBA" id="ARBA00022695"/>
    </source>
</evidence>
<dbReference type="PROSITE" id="PS51163">
    <property type="entry name" value="YRDC"/>
    <property type="match status" value="1"/>
</dbReference>
<keyword evidence="8 13" id="KW-0548">Nucleotidyltransferase</keyword>
<dbReference type="GO" id="GO:0005524">
    <property type="term" value="F:ATP binding"/>
    <property type="evidence" value="ECO:0007669"/>
    <property type="project" value="UniProtKB-UniRule"/>
</dbReference>
<dbReference type="RefSeq" id="WP_250725001.1">
    <property type="nucleotide sequence ID" value="NZ_CP098400.1"/>
</dbReference>
<feature type="binding site" evidence="14">
    <location>
        <position position="173"/>
    </location>
    <ligand>
        <name>L-threonine</name>
        <dbReference type="ChEBI" id="CHEBI:57926"/>
    </ligand>
</feature>
<dbReference type="GO" id="GO:0003725">
    <property type="term" value="F:double-stranded RNA binding"/>
    <property type="evidence" value="ECO:0007669"/>
    <property type="project" value="UniProtKB-UniRule"/>
</dbReference>
<proteinExistence type="inferred from homology"/>
<feature type="binding site" evidence="14">
    <location>
        <position position="187"/>
    </location>
    <ligand>
        <name>ATP</name>
        <dbReference type="ChEBI" id="CHEBI:30616"/>
    </ligand>
</feature>
<dbReference type="InterPro" id="IPR038385">
    <property type="entry name" value="Sua5/YwlC_C"/>
</dbReference>
<dbReference type="Gene3D" id="3.40.50.11030">
    <property type="entry name" value="Threonylcarbamoyl-AMP synthase, C-terminal domain"/>
    <property type="match status" value="1"/>
</dbReference>
<evidence type="ECO:0000256" key="9">
    <source>
        <dbReference type="ARBA" id="ARBA00022741"/>
    </source>
</evidence>
<dbReference type="GO" id="GO:0061710">
    <property type="term" value="F:L-threonylcarbamoyladenylate synthase"/>
    <property type="evidence" value="ECO:0007669"/>
    <property type="project" value="UniProtKB-EC"/>
</dbReference>
<dbReference type="GO" id="GO:0008033">
    <property type="term" value="P:tRNA processing"/>
    <property type="evidence" value="ECO:0007669"/>
    <property type="project" value="UniProtKB-KW"/>
</dbReference>
<dbReference type="Pfam" id="PF03481">
    <property type="entry name" value="Sua5_C"/>
    <property type="match status" value="1"/>
</dbReference>
<evidence type="ECO:0000313" key="17">
    <source>
        <dbReference type="Proteomes" id="UP001056426"/>
    </source>
</evidence>
<evidence type="ECO:0000256" key="7">
    <source>
        <dbReference type="ARBA" id="ARBA00022694"/>
    </source>
</evidence>
<sequence>MIKSGKDTIFASKLIKEGKLVAFPTETVYGLGANGFDAKAVARIFEAKKRPSFDPLILHISSIEELPTVFKKPISPMIMQLAEKYWPGPLTIVGPKTAKVPDIVTSGLKTVAVRMPRNKVALKMIKQAGVPVAAPSANLFGRLSPTTPEHVKEQLSTIDYLLEGGKTDIGLESTIVTVNGKTIEILRPGGISMDQLQQDFPGVNVVMSATEKHIQAPGQLRSHYSPRKPLYLHDSVPDKLPEYAALLLFEPHPIPEGAKSKIVLLSSTGDLTEAAANMFAVLHDLEDDPEVEQIYAVRVKEEGIGMAIMDRMKKAAYRYSHFVDDQGMVRDESGNLL</sequence>
<keyword evidence="17" id="KW-1185">Reference proteome</keyword>
<evidence type="ECO:0000256" key="5">
    <source>
        <dbReference type="ARBA" id="ARBA00022490"/>
    </source>
</evidence>
<dbReference type="FunFam" id="3.90.870.10:FF:000009">
    <property type="entry name" value="Threonylcarbamoyl-AMP synthase, putative"/>
    <property type="match status" value="1"/>
</dbReference>
<accession>A0A9J6ZSR7</accession>
<reference evidence="16" key="1">
    <citation type="submission" date="2022-05" db="EMBL/GenBank/DDBJ databases">
        <authorList>
            <person name="Sun X."/>
        </authorList>
    </citation>
    <scope>NUCLEOTIDE SEQUENCE</scope>
    <source>
        <strain evidence="16">Ai-910</strain>
    </source>
</reference>
<keyword evidence="10 13" id="KW-0067">ATP-binding</keyword>
<evidence type="ECO:0000256" key="4">
    <source>
        <dbReference type="ARBA" id="ARBA00015492"/>
    </source>
</evidence>
<dbReference type="GO" id="GO:0000049">
    <property type="term" value="F:tRNA binding"/>
    <property type="evidence" value="ECO:0007669"/>
    <property type="project" value="TreeGrafter"/>
</dbReference>
<feature type="binding site" evidence="14">
    <location>
        <position position="59"/>
    </location>
    <ligand>
        <name>ATP</name>
        <dbReference type="ChEBI" id="CHEBI:30616"/>
    </ligand>
</feature>
<dbReference type="PIRSF" id="PIRSF004930">
    <property type="entry name" value="Tln_factor_SUA5"/>
    <property type="match status" value="1"/>
</dbReference>
<evidence type="ECO:0000256" key="1">
    <source>
        <dbReference type="ARBA" id="ARBA00004496"/>
    </source>
</evidence>
<evidence type="ECO:0000259" key="15">
    <source>
        <dbReference type="PROSITE" id="PS51163"/>
    </source>
</evidence>
<dbReference type="InterPro" id="IPR006070">
    <property type="entry name" value="Sua5-like_dom"/>
</dbReference>
<evidence type="ECO:0000256" key="11">
    <source>
        <dbReference type="ARBA" id="ARBA00029774"/>
    </source>
</evidence>
<feature type="binding site" evidence="14">
    <location>
        <position position="50"/>
    </location>
    <ligand>
        <name>ATP</name>
        <dbReference type="ChEBI" id="CHEBI:30616"/>
    </ligand>
</feature>
<comment type="similarity">
    <text evidence="2 13">Belongs to the SUA5 family.</text>
</comment>
<dbReference type="Proteomes" id="UP001056426">
    <property type="component" value="Chromosome"/>
</dbReference>
<comment type="function">
    <text evidence="13">Required for the formation of a threonylcarbamoyl group on adenosine at position 37 (t(6)A37) in tRNAs that read codons beginning with adenine.</text>
</comment>
<dbReference type="Gene3D" id="3.90.870.10">
    <property type="entry name" value="DHBP synthase"/>
    <property type="match status" value="1"/>
</dbReference>
<dbReference type="EC" id="2.7.7.87" evidence="3 13"/>
<feature type="domain" description="YrdC-like" evidence="15">
    <location>
        <begin position="5"/>
        <end position="191"/>
    </location>
</feature>
<name>A0A9J6ZSR7_9BACT</name>
<dbReference type="Pfam" id="PF01300">
    <property type="entry name" value="Sua5_yciO_yrdC"/>
    <property type="match status" value="1"/>
</dbReference>
<evidence type="ECO:0000256" key="12">
    <source>
        <dbReference type="ARBA" id="ARBA00048366"/>
    </source>
</evidence>
<dbReference type="NCBIfam" id="TIGR00057">
    <property type="entry name" value="L-threonylcarbamoyladenylate synthase"/>
    <property type="match status" value="1"/>
</dbReference>
<feature type="binding site" evidence="14">
    <location>
        <position position="136"/>
    </location>
    <ligand>
        <name>ATP</name>
        <dbReference type="ChEBI" id="CHEBI:30616"/>
    </ligand>
</feature>
<keyword evidence="5 13" id="KW-0963">Cytoplasm</keyword>
<keyword evidence="9 13" id="KW-0547">Nucleotide-binding</keyword>
<evidence type="ECO:0000313" key="16">
    <source>
        <dbReference type="EMBL" id="URW80638.1"/>
    </source>
</evidence>
<feature type="binding site" evidence="14">
    <location>
        <position position="110"/>
    </location>
    <ligand>
        <name>ATP</name>
        <dbReference type="ChEBI" id="CHEBI:30616"/>
    </ligand>
</feature>
<protein>
    <recommendedName>
        <fullName evidence="4 13">Threonylcarbamoyl-AMP synthase</fullName>
        <shortName evidence="13">TC-AMP synthase</shortName>
        <ecNumber evidence="3 13">2.7.7.87</ecNumber>
    </recommendedName>
    <alternativeName>
        <fullName evidence="11 13">L-threonylcarbamoyladenylate synthase</fullName>
    </alternativeName>
</protein>
<dbReference type="GO" id="GO:0006450">
    <property type="term" value="P:regulation of translational fidelity"/>
    <property type="evidence" value="ECO:0007669"/>
    <property type="project" value="TreeGrafter"/>
</dbReference>
<dbReference type="SUPFAM" id="SSF55821">
    <property type="entry name" value="YrdC/RibB"/>
    <property type="match status" value="1"/>
</dbReference>
<dbReference type="InterPro" id="IPR017945">
    <property type="entry name" value="DHBP_synth_RibB-like_a/b_dom"/>
</dbReference>
<feature type="binding site" evidence="14">
    <location>
        <position position="27"/>
    </location>
    <ligand>
        <name>L-threonine</name>
        <dbReference type="ChEBI" id="CHEBI:57926"/>
    </ligand>
</feature>
<dbReference type="EMBL" id="CP098400">
    <property type="protein sequence ID" value="URW80638.1"/>
    <property type="molecule type" value="Genomic_DNA"/>
</dbReference>
<evidence type="ECO:0000256" key="2">
    <source>
        <dbReference type="ARBA" id="ARBA00007663"/>
    </source>
</evidence>
<dbReference type="InterPro" id="IPR050156">
    <property type="entry name" value="TC-AMP_synthase_SUA5"/>
</dbReference>
<dbReference type="KEGG" id="alkq:M9189_04645"/>
<dbReference type="GO" id="GO:0005737">
    <property type="term" value="C:cytoplasm"/>
    <property type="evidence" value="ECO:0007669"/>
    <property type="project" value="UniProtKB-SubCell"/>
</dbReference>
<evidence type="ECO:0000256" key="10">
    <source>
        <dbReference type="ARBA" id="ARBA00022840"/>
    </source>
</evidence>